<name>A0A6L6YI50_9BURK</name>
<feature type="transmembrane region" description="Helical" evidence="1">
    <location>
        <begin position="26"/>
        <end position="47"/>
    </location>
</feature>
<sequence>MKKPLVSRLITWYQSDHFRKDVVDKILKTVQIFIFVGFGYLLGWYSVALEVSKCEIRMEQLSHENTRMMLGIAKKHQESLEKQRNSYQLLIKNELTSLAKKVESNNYKIHENQKLIDKNSHLIKQNRNNHAVGSGSNR</sequence>
<protein>
    <submittedName>
        <fullName evidence="2">Uncharacterized protein</fullName>
    </submittedName>
</protein>
<dbReference type="Proteomes" id="UP000472580">
    <property type="component" value="Unassembled WGS sequence"/>
</dbReference>
<dbReference type="AlphaFoldDB" id="A0A6L6YI50"/>
<keyword evidence="3" id="KW-1185">Reference proteome</keyword>
<evidence type="ECO:0000256" key="1">
    <source>
        <dbReference type="SAM" id="Phobius"/>
    </source>
</evidence>
<keyword evidence="1" id="KW-1133">Transmembrane helix</keyword>
<accession>A0A6L6YI50</accession>
<evidence type="ECO:0000313" key="2">
    <source>
        <dbReference type="EMBL" id="MVX56368.1"/>
    </source>
</evidence>
<evidence type="ECO:0000313" key="3">
    <source>
        <dbReference type="Proteomes" id="UP000472580"/>
    </source>
</evidence>
<comment type="caution">
    <text evidence="2">The sequence shown here is derived from an EMBL/GenBank/DDBJ whole genome shotgun (WGS) entry which is preliminary data.</text>
</comment>
<dbReference type="EMBL" id="WSRP01000009">
    <property type="protein sequence ID" value="MVX56368.1"/>
    <property type="molecule type" value="Genomic_DNA"/>
</dbReference>
<reference evidence="2 3" key="1">
    <citation type="submission" date="2019-12" db="EMBL/GenBank/DDBJ databases">
        <title>Microbes associate with the intestines of laboratory mice.</title>
        <authorList>
            <person name="Navarre W."/>
            <person name="Wong E."/>
        </authorList>
    </citation>
    <scope>NUCLEOTIDE SEQUENCE [LARGE SCALE GENOMIC DNA]</scope>
    <source>
        <strain evidence="2 3">NM82_D38</strain>
    </source>
</reference>
<keyword evidence="1" id="KW-0472">Membrane</keyword>
<organism evidence="2 3">
    <name type="scientific">Parasutterella muris</name>
    <dbReference type="NCBI Taxonomy" id="2565572"/>
    <lineage>
        <taxon>Bacteria</taxon>
        <taxon>Pseudomonadati</taxon>
        <taxon>Pseudomonadota</taxon>
        <taxon>Betaproteobacteria</taxon>
        <taxon>Burkholderiales</taxon>
        <taxon>Sutterellaceae</taxon>
        <taxon>Parasutterella</taxon>
    </lineage>
</organism>
<gene>
    <name evidence="2" type="ORF">E5987_03990</name>
</gene>
<keyword evidence="1" id="KW-0812">Transmembrane</keyword>
<proteinExistence type="predicted"/>
<dbReference type="RefSeq" id="WP_160334802.1">
    <property type="nucleotide sequence ID" value="NZ_CALPCR010000003.1"/>
</dbReference>